<dbReference type="RefSeq" id="XP_022290766.1">
    <property type="nucleotide sequence ID" value="XM_022435058.1"/>
</dbReference>
<dbReference type="SUPFAM" id="SSF50104">
    <property type="entry name" value="Translation proteins SH3-like domain"/>
    <property type="match status" value="1"/>
</dbReference>
<dbReference type="InterPro" id="IPR038657">
    <property type="entry name" value="Ribosomal_bL19_sf"/>
</dbReference>
<dbReference type="PANTHER" id="PTHR15680">
    <property type="entry name" value="RIBOSOMAL PROTEIN L19"/>
    <property type="match status" value="1"/>
</dbReference>
<dbReference type="InterPro" id="IPR008991">
    <property type="entry name" value="Translation_prot_SH3-like_sf"/>
</dbReference>
<keyword evidence="2" id="KW-0689">Ribosomal protein</keyword>
<dbReference type="AlphaFoldDB" id="A0A8B8AHJ6"/>
<dbReference type="PANTHER" id="PTHR15680:SF9">
    <property type="entry name" value="LARGE RIBOSOMAL SUBUNIT PROTEIN BL19M"/>
    <property type="match status" value="1"/>
</dbReference>
<name>A0A8B8AHJ6_CRAVI</name>
<protein>
    <recommendedName>
        <fullName evidence="4">Large ribosomal subunit protein bL19m</fullName>
    </recommendedName>
    <alternativeName>
        <fullName evidence="5">39S ribosomal protein L19, mitochondrial</fullName>
    </alternativeName>
</protein>
<proteinExistence type="inferred from homology"/>
<dbReference type="OrthoDB" id="432645at2759"/>
<gene>
    <name evidence="7" type="primary">LOC111102365</name>
</gene>
<evidence type="ECO:0000256" key="2">
    <source>
        <dbReference type="ARBA" id="ARBA00022980"/>
    </source>
</evidence>
<dbReference type="GO" id="GO:0005762">
    <property type="term" value="C:mitochondrial large ribosomal subunit"/>
    <property type="evidence" value="ECO:0007669"/>
    <property type="project" value="TreeGrafter"/>
</dbReference>
<evidence type="ECO:0000313" key="6">
    <source>
        <dbReference type="Proteomes" id="UP000694844"/>
    </source>
</evidence>
<evidence type="ECO:0000256" key="3">
    <source>
        <dbReference type="ARBA" id="ARBA00023274"/>
    </source>
</evidence>
<evidence type="ECO:0000256" key="1">
    <source>
        <dbReference type="ARBA" id="ARBA00005781"/>
    </source>
</evidence>
<dbReference type="Pfam" id="PF01245">
    <property type="entry name" value="Ribosomal_L19"/>
    <property type="match status" value="1"/>
</dbReference>
<dbReference type="GeneID" id="111102365"/>
<evidence type="ECO:0000256" key="4">
    <source>
        <dbReference type="ARBA" id="ARBA00035288"/>
    </source>
</evidence>
<evidence type="ECO:0000313" key="7">
    <source>
        <dbReference type="RefSeq" id="XP_022290766.1"/>
    </source>
</evidence>
<accession>A0A8B8AHJ6</accession>
<dbReference type="GO" id="GO:0006412">
    <property type="term" value="P:translation"/>
    <property type="evidence" value="ECO:0007669"/>
    <property type="project" value="InterPro"/>
</dbReference>
<comment type="similarity">
    <text evidence="1">Belongs to the bacterial ribosomal protein bL19 family.</text>
</comment>
<keyword evidence="6" id="KW-1185">Reference proteome</keyword>
<organism evidence="6 7">
    <name type="scientific">Crassostrea virginica</name>
    <name type="common">Eastern oyster</name>
    <dbReference type="NCBI Taxonomy" id="6565"/>
    <lineage>
        <taxon>Eukaryota</taxon>
        <taxon>Metazoa</taxon>
        <taxon>Spiralia</taxon>
        <taxon>Lophotrochozoa</taxon>
        <taxon>Mollusca</taxon>
        <taxon>Bivalvia</taxon>
        <taxon>Autobranchia</taxon>
        <taxon>Pteriomorphia</taxon>
        <taxon>Ostreida</taxon>
        <taxon>Ostreoidea</taxon>
        <taxon>Ostreidae</taxon>
        <taxon>Crassostrea</taxon>
    </lineage>
</organism>
<keyword evidence="3" id="KW-0687">Ribonucleoprotein</keyword>
<dbReference type="Gene3D" id="2.30.30.790">
    <property type="match status" value="1"/>
</dbReference>
<dbReference type="Proteomes" id="UP000694844">
    <property type="component" value="Chromosome 7"/>
</dbReference>
<evidence type="ECO:0000256" key="5">
    <source>
        <dbReference type="ARBA" id="ARBA00035359"/>
    </source>
</evidence>
<reference evidence="7" key="1">
    <citation type="submission" date="2025-08" db="UniProtKB">
        <authorList>
            <consortium name="RefSeq"/>
        </authorList>
    </citation>
    <scope>IDENTIFICATION</scope>
    <source>
        <tissue evidence="7">Whole sample</tissue>
    </source>
</reference>
<sequence>MSLSKQFRKLFISSFINNARVFSTSGCQLSNTLLHRTVNRHRQIKSGSNDYQLQEEDQTEMEGEKVVEMNAEMEVKKKQQTDVESFKEKYPEFLPRTDHTSRRDYVLEMLHRRDMFRRRQNLNIPEFYVGSIVAVNVTDPYSPSKENRFVGICIQRRFSGLDHNFTLRNVIYGQGIEIKYDLYNPNILSIECLRMEKRLDPELLYLRDCPQEYSTVPLDMEKIPAPKGKDVPINDIKVPLNNPPWLQRWERRKDLKGITGNVRRLTARQRKRAELSEKPWLENDIMLEYRRSLRDDEVIHIKNVVEKFLAKEQWRKESQGQS</sequence>
<dbReference type="KEGG" id="cvn:111102365"/>
<dbReference type="InterPro" id="IPR001857">
    <property type="entry name" value="Ribosomal_bL19"/>
</dbReference>
<dbReference type="GO" id="GO:0003735">
    <property type="term" value="F:structural constituent of ribosome"/>
    <property type="evidence" value="ECO:0007669"/>
    <property type="project" value="InterPro"/>
</dbReference>